<sequence>MKLVFSFAIATLLASVPYAQVTAQTAMSSSRNIKALQLDESSVKVVKREVTPGLVTFTRQNGCVLQNPISTNFLNDGTILETPIRLTASTNSIPEWRNESRKPWQSQLTDYEGGERKMMLLQIGRHPSTPIAVEESSEKLLDSQTICTIAAYKIFGSNNRLLAPIPTQKQNRLSLPLEQGWEKHFNY</sequence>
<evidence type="ECO:0000313" key="3">
    <source>
        <dbReference type="Proteomes" id="UP000076925"/>
    </source>
</evidence>
<gene>
    <name evidence="2" type="ORF">WA1_47635</name>
</gene>
<comment type="caution">
    <text evidence="2">The sequence shown here is derived from an EMBL/GenBank/DDBJ whole genome shotgun (WGS) entry which is preliminary data.</text>
</comment>
<protein>
    <submittedName>
        <fullName evidence="2">Uncharacterized protein</fullName>
    </submittedName>
</protein>
<accession>A0A139WXX6</accession>
<dbReference type="AlphaFoldDB" id="A0A139WXX6"/>
<evidence type="ECO:0000256" key="1">
    <source>
        <dbReference type="SAM" id="SignalP"/>
    </source>
</evidence>
<dbReference type="Proteomes" id="UP000076925">
    <property type="component" value="Unassembled WGS sequence"/>
</dbReference>
<feature type="chain" id="PRO_5007300468" evidence="1">
    <location>
        <begin position="20"/>
        <end position="187"/>
    </location>
</feature>
<reference evidence="2 3" key="1">
    <citation type="journal article" date="2013" name="Genome Biol. Evol.">
        <title>Genomes of Stigonematalean cyanobacteria (subsection V) and the evolution of oxygenic photosynthesis from prokaryotes to plastids.</title>
        <authorList>
            <person name="Dagan T."/>
            <person name="Roettger M."/>
            <person name="Stucken K."/>
            <person name="Landan G."/>
            <person name="Koch R."/>
            <person name="Major P."/>
            <person name="Gould S.B."/>
            <person name="Goremykin V.V."/>
            <person name="Rippka R."/>
            <person name="Tandeau de Marsac N."/>
            <person name="Gugger M."/>
            <person name="Lockhart P.J."/>
            <person name="Allen J.F."/>
            <person name="Brune I."/>
            <person name="Maus I."/>
            <person name="Puhler A."/>
            <person name="Martin W.F."/>
        </authorList>
    </citation>
    <scope>NUCLEOTIDE SEQUENCE [LARGE SCALE GENOMIC DNA]</scope>
    <source>
        <strain evidence="2 3">PCC 7110</strain>
    </source>
</reference>
<proteinExistence type="predicted"/>
<keyword evidence="1" id="KW-0732">Signal</keyword>
<keyword evidence="3" id="KW-1185">Reference proteome</keyword>
<organism evidence="2 3">
    <name type="scientific">Scytonema hofmannii PCC 7110</name>
    <dbReference type="NCBI Taxonomy" id="128403"/>
    <lineage>
        <taxon>Bacteria</taxon>
        <taxon>Bacillati</taxon>
        <taxon>Cyanobacteriota</taxon>
        <taxon>Cyanophyceae</taxon>
        <taxon>Nostocales</taxon>
        <taxon>Scytonemataceae</taxon>
        <taxon>Scytonema</taxon>
    </lineage>
</organism>
<dbReference type="RefSeq" id="WP_017747510.1">
    <property type="nucleotide sequence ID" value="NZ_KQ976354.1"/>
</dbReference>
<feature type="signal peptide" evidence="1">
    <location>
        <begin position="1"/>
        <end position="19"/>
    </location>
</feature>
<evidence type="ECO:0000313" key="2">
    <source>
        <dbReference type="EMBL" id="KYC37294.1"/>
    </source>
</evidence>
<dbReference type="OrthoDB" id="510561at2"/>
<dbReference type="EMBL" id="ANNX02000047">
    <property type="protein sequence ID" value="KYC37294.1"/>
    <property type="molecule type" value="Genomic_DNA"/>
</dbReference>
<name>A0A139WXX6_9CYAN</name>